<dbReference type="AlphaFoldDB" id="A0A1I8F6S3"/>
<evidence type="ECO:0000313" key="2">
    <source>
        <dbReference type="WBParaSite" id="maker-unitig_22829-snap-gene-0.5-mRNA-1"/>
    </source>
</evidence>
<organism evidence="1 2">
    <name type="scientific">Macrostomum lignano</name>
    <dbReference type="NCBI Taxonomy" id="282301"/>
    <lineage>
        <taxon>Eukaryota</taxon>
        <taxon>Metazoa</taxon>
        <taxon>Spiralia</taxon>
        <taxon>Lophotrochozoa</taxon>
        <taxon>Platyhelminthes</taxon>
        <taxon>Rhabditophora</taxon>
        <taxon>Macrostomorpha</taxon>
        <taxon>Macrostomida</taxon>
        <taxon>Macrostomidae</taxon>
        <taxon>Macrostomum</taxon>
    </lineage>
</organism>
<evidence type="ECO:0000313" key="1">
    <source>
        <dbReference type="Proteomes" id="UP000095280"/>
    </source>
</evidence>
<accession>A0A1I8F6S3</accession>
<reference evidence="2" key="1">
    <citation type="submission" date="2016-11" db="UniProtKB">
        <authorList>
            <consortium name="WormBaseParasite"/>
        </authorList>
    </citation>
    <scope>IDENTIFICATION</scope>
</reference>
<keyword evidence="1" id="KW-1185">Reference proteome</keyword>
<proteinExistence type="predicted"/>
<name>A0A1I8F6S3_9PLAT</name>
<dbReference type="WBParaSite" id="maker-unitig_22829-snap-gene-0.5-mRNA-1">
    <property type="protein sequence ID" value="maker-unitig_22829-snap-gene-0.5-mRNA-1"/>
    <property type="gene ID" value="maker-unitig_22829-snap-gene-0.5"/>
</dbReference>
<dbReference type="Proteomes" id="UP000095280">
    <property type="component" value="Unplaced"/>
</dbReference>
<protein>
    <submittedName>
        <fullName evidence="2">BHLH domain-containing protein</fullName>
    </submittedName>
</protein>
<sequence length="265" mass="29024">GTGKQESEIKRLPLFGADAQAGLAFAGRSDPLSIPLPVPRVRPHRGLRLAERRRRLQTADMSRKQHRARLQIYIALAARIRRYSPKLALLPERQPNSGCASPSRARVLASDYEPESGGHLAVSWRQTRRVRLFSLSSADVHPPAQLLRLPRQQHGQMVLSGSHRRAANAANELCRARRRSLRSREPPAQQPPLATGHVVSLDEPNTVRLATGAQHCLRDGLAMPPGSGGQIRVIQLAPALLHHCRRGSGANPMQVVHRATPPGPG</sequence>